<dbReference type="PANTHER" id="PTHR43808">
    <property type="entry name" value="ACETYLORNITHINE DEACETYLASE"/>
    <property type="match status" value="1"/>
</dbReference>
<evidence type="ECO:0000259" key="4">
    <source>
        <dbReference type="Pfam" id="PF07687"/>
    </source>
</evidence>
<feature type="domain" description="Peptidase M20 dimerisation" evidence="4">
    <location>
        <begin position="183"/>
        <end position="293"/>
    </location>
</feature>
<reference evidence="6" key="1">
    <citation type="submission" date="2023-07" db="EMBL/GenBank/DDBJ databases">
        <title>Verminephrobacter genomes.</title>
        <authorList>
            <person name="Lund M.B."/>
        </authorList>
    </citation>
    <scope>NUCLEOTIDE SEQUENCE [LARGE SCALE GENOMIC DNA]</scope>
    <source>
        <strain evidence="6">AtM5-05</strain>
    </source>
</reference>
<evidence type="ECO:0000256" key="2">
    <source>
        <dbReference type="ARBA" id="ARBA00022801"/>
    </source>
</evidence>
<proteinExistence type="predicted"/>
<dbReference type="SUPFAM" id="SSF53187">
    <property type="entry name" value="Zn-dependent exopeptidases"/>
    <property type="match status" value="1"/>
</dbReference>
<dbReference type="NCBIfam" id="TIGR01892">
    <property type="entry name" value="AcOrn-deacetyl"/>
    <property type="match status" value="1"/>
</dbReference>
<keyword evidence="3" id="KW-0170">Cobalt</keyword>
<dbReference type="EMBL" id="QZCW01000005">
    <property type="protein sequence ID" value="MCW5323523.1"/>
    <property type="molecule type" value="Genomic_DNA"/>
</dbReference>
<evidence type="ECO:0000313" key="6">
    <source>
        <dbReference type="Proteomes" id="UP001208935"/>
    </source>
</evidence>
<accession>A0ABT3KYW7</accession>
<dbReference type="InterPro" id="IPR011650">
    <property type="entry name" value="Peptidase_M20_dimer"/>
</dbReference>
<dbReference type="InterPro" id="IPR002933">
    <property type="entry name" value="Peptidase_M20"/>
</dbReference>
<comment type="caution">
    <text evidence="5">The sequence shown here is derived from an EMBL/GenBank/DDBJ whole genome shotgun (WGS) entry which is preliminary data.</text>
</comment>
<gene>
    <name evidence="5" type="primary">argE</name>
    <name evidence="5" type="ORF">D5039_20960</name>
</gene>
<keyword evidence="1" id="KW-0479">Metal-binding</keyword>
<dbReference type="CDD" id="cd03894">
    <property type="entry name" value="M20_ArgE"/>
    <property type="match status" value="1"/>
</dbReference>
<dbReference type="PANTHER" id="PTHR43808:SF31">
    <property type="entry name" value="N-ACETYL-L-CITRULLINE DEACETYLASE"/>
    <property type="match status" value="1"/>
</dbReference>
<evidence type="ECO:0000313" key="5">
    <source>
        <dbReference type="EMBL" id="MCW5323523.1"/>
    </source>
</evidence>
<organism evidence="5 6">
    <name type="scientific">Verminephrobacter aporrectodeae subsp. tuberculatae</name>
    <dbReference type="NCBI Taxonomy" id="1110392"/>
    <lineage>
        <taxon>Bacteria</taxon>
        <taxon>Pseudomonadati</taxon>
        <taxon>Pseudomonadota</taxon>
        <taxon>Betaproteobacteria</taxon>
        <taxon>Burkholderiales</taxon>
        <taxon>Comamonadaceae</taxon>
        <taxon>Verminephrobacter</taxon>
    </lineage>
</organism>
<evidence type="ECO:0000256" key="3">
    <source>
        <dbReference type="ARBA" id="ARBA00023285"/>
    </source>
</evidence>
<name>A0ABT3KYW7_9BURK</name>
<dbReference type="NCBIfam" id="NF005710">
    <property type="entry name" value="PRK07522.1"/>
    <property type="match status" value="1"/>
</dbReference>
<evidence type="ECO:0000256" key="1">
    <source>
        <dbReference type="ARBA" id="ARBA00022723"/>
    </source>
</evidence>
<dbReference type="SUPFAM" id="SSF55031">
    <property type="entry name" value="Bacterial exopeptidase dimerisation domain"/>
    <property type="match status" value="1"/>
</dbReference>
<dbReference type="InterPro" id="IPR036264">
    <property type="entry name" value="Bact_exopeptidase_dim_dom"/>
</dbReference>
<dbReference type="EC" id="3.5.1.16" evidence="5"/>
<protein>
    <submittedName>
        <fullName evidence="5">Acetylornithine deacetylase</fullName>
        <ecNumber evidence="5">3.5.1.16</ecNumber>
    </submittedName>
</protein>
<dbReference type="Gene3D" id="3.30.70.360">
    <property type="match status" value="1"/>
</dbReference>
<dbReference type="GO" id="GO:0008777">
    <property type="term" value="F:acetylornithine deacetylase activity"/>
    <property type="evidence" value="ECO:0007669"/>
    <property type="project" value="UniProtKB-EC"/>
</dbReference>
<sequence>MTDVPPPAGTDIAAMPWIERLIAFDTTSRNSNLGLIETVRDHLRSLGVEPVLTYHASGTKANMFATLPAHDGSTTGGIVLSGHTDVVPVDGQAWNSDPFKATTRDGKLYARGACDMKGFIGTALSLLPEMQATRLARPLHLALSFDEEVGCAGAPLMIMDLQARGVLPEGCIIGEPTGMRPVVAHKGINLYRCHVHGHAVHSSLTPQGVNAIEYAARMICFIRDLADKYRAEGPYDQHFEVPFTTAQTGMISGGIANNVVPSLCEFSFQVRNLPTVNVGEIIRQIQSYAHDVLVPRMRDEHPDARIEFSKISVAPALDDAQEGAITERVRTLTQDHDKRKVSYGTEAGLFKAAGIPAVICGPGDIEQAHKADEFVALDQLRECALFLRRFVRGMAVAE</sequence>
<keyword evidence="2 5" id="KW-0378">Hydrolase</keyword>
<dbReference type="Pfam" id="PF01546">
    <property type="entry name" value="Peptidase_M20"/>
    <property type="match status" value="1"/>
</dbReference>
<dbReference type="InterPro" id="IPR010169">
    <property type="entry name" value="AcOrn-deacetyl"/>
</dbReference>
<keyword evidence="6" id="KW-1185">Reference proteome</keyword>
<dbReference type="Pfam" id="PF07687">
    <property type="entry name" value="M20_dimer"/>
    <property type="match status" value="1"/>
</dbReference>
<dbReference type="Gene3D" id="3.40.630.10">
    <property type="entry name" value="Zn peptidases"/>
    <property type="match status" value="1"/>
</dbReference>
<dbReference type="InterPro" id="IPR050072">
    <property type="entry name" value="Peptidase_M20A"/>
</dbReference>
<dbReference type="Proteomes" id="UP001208935">
    <property type="component" value="Unassembled WGS sequence"/>
</dbReference>